<feature type="region of interest" description="Disordered" evidence="1">
    <location>
        <begin position="1"/>
        <end position="35"/>
    </location>
</feature>
<feature type="compositionally biased region" description="Polar residues" evidence="1">
    <location>
        <begin position="1"/>
        <end position="12"/>
    </location>
</feature>
<evidence type="ECO:0000313" key="2">
    <source>
        <dbReference type="EMBL" id="CAI9088475.1"/>
    </source>
</evidence>
<feature type="compositionally biased region" description="Polar residues" evidence="1">
    <location>
        <begin position="21"/>
        <end position="35"/>
    </location>
</feature>
<organism evidence="2 3">
    <name type="scientific">Oldenlandia corymbosa var. corymbosa</name>
    <dbReference type="NCBI Taxonomy" id="529605"/>
    <lineage>
        <taxon>Eukaryota</taxon>
        <taxon>Viridiplantae</taxon>
        <taxon>Streptophyta</taxon>
        <taxon>Embryophyta</taxon>
        <taxon>Tracheophyta</taxon>
        <taxon>Spermatophyta</taxon>
        <taxon>Magnoliopsida</taxon>
        <taxon>eudicotyledons</taxon>
        <taxon>Gunneridae</taxon>
        <taxon>Pentapetalae</taxon>
        <taxon>asterids</taxon>
        <taxon>lamiids</taxon>
        <taxon>Gentianales</taxon>
        <taxon>Rubiaceae</taxon>
        <taxon>Rubioideae</taxon>
        <taxon>Spermacoceae</taxon>
        <taxon>Hedyotis-Oldenlandia complex</taxon>
        <taxon>Oldenlandia</taxon>
    </lineage>
</organism>
<accession>A0AAV1BYX0</accession>
<dbReference type="GO" id="GO:0010089">
    <property type="term" value="P:xylem development"/>
    <property type="evidence" value="ECO:0007669"/>
    <property type="project" value="InterPro"/>
</dbReference>
<keyword evidence="3" id="KW-1185">Reference proteome</keyword>
<dbReference type="PANTHER" id="PTHR33974:SF2">
    <property type="entry name" value="VASCULAR-RELATED UNKNOWN PROTEIN 1"/>
    <property type="match status" value="1"/>
</dbReference>
<dbReference type="InterPro" id="IPR039280">
    <property type="entry name" value="VUP"/>
</dbReference>
<dbReference type="PANTHER" id="PTHR33974">
    <property type="entry name" value="VASCULAR-RELATED UNKNOWN PROTEIN 1-RELATED"/>
    <property type="match status" value="1"/>
</dbReference>
<evidence type="ECO:0000313" key="3">
    <source>
        <dbReference type="Proteomes" id="UP001161247"/>
    </source>
</evidence>
<feature type="region of interest" description="Disordered" evidence="1">
    <location>
        <begin position="49"/>
        <end position="81"/>
    </location>
</feature>
<gene>
    <name evidence="2" type="ORF">OLC1_LOCUS1048</name>
</gene>
<protein>
    <submittedName>
        <fullName evidence="2">OLC1v1022810C1</fullName>
    </submittedName>
</protein>
<dbReference type="Proteomes" id="UP001161247">
    <property type="component" value="Chromosome 1"/>
</dbReference>
<dbReference type="AlphaFoldDB" id="A0AAV1BYX0"/>
<reference evidence="2" key="1">
    <citation type="submission" date="2023-03" db="EMBL/GenBank/DDBJ databases">
        <authorList>
            <person name="Julca I."/>
        </authorList>
    </citation>
    <scope>NUCLEOTIDE SEQUENCE</scope>
</reference>
<proteinExistence type="predicted"/>
<name>A0AAV1BYX0_OLDCO</name>
<sequence>MEESMTNSMNDNTKADDLLLLSSSPNEQTILDSPEESSWTFYMQDFLNDHQNQDHDDDDKREESTTHHHHHYPHHDHDVSDAFSSSGKMACCDILMNTTSSRPALKFITSIASNTKQFSPKKRKPHFGASSSVNDLELEDTASSPANSPKVSYLNELYFSPDEKNKIKALEEGNNIIGRNDTSEGMRLQDEDQINNNNESDLKKKGLCLVPVSMLRNYFV</sequence>
<dbReference type="EMBL" id="OX459118">
    <property type="protein sequence ID" value="CAI9088475.1"/>
    <property type="molecule type" value="Genomic_DNA"/>
</dbReference>
<evidence type="ECO:0000256" key="1">
    <source>
        <dbReference type="SAM" id="MobiDB-lite"/>
    </source>
</evidence>